<dbReference type="KEGG" id="cmic:caldi_00670"/>
<keyword evidence="4" id="KW-1185">Reference proteome</keyword>
<evidence type="ECO:0000313" key="4">
    <source>
        <dbReference type="Proteomes" id="UP001163687"/>
    </source>
</evidence>
<protein>
    <recommendedName>
        <fullName evidence="2">Lipid/polyisoprenoid-binding YceI-like domain-containing protein</fullName>
    </recommendedName>
</protein>
<name>A0AA35CK46_9FIRM</name>
<dbReference type="RefSeq" id="WP_264843100.1">
    <property type="nucleotide sequence ID" value="NZ_AP025628.1"/>
</dbReference>
<dbReference type="SMART" id="SM00867">
    <property type="entry name" value="YceI"/>
    <property type="match status" value="1"/>
</dbReference>
<evidence type="ECO:0000313" key="3">
    <source>
        <dbReference type="EMBL" id="BDG58977.1"/>
    </source>
</evidence>
<sequence>MSANLSRWVIDPSHTTVEFAVRHMMIATVKGRFAGVEGHILADPSDLTTAQAEVTIDVASIDTREPQRDEHLRSPDFFDAANFPKITFKSREIRRKGENEYEMTGDLTIRGVTRPVTLSLTSEGQAKDPWGNERAAFTVSGKINRKDFGLNWNVVLETGGILVGEEVRISVEVEAIKQAAAA</sequence>
<dbReference type="Proteomes" id="UP001163687">
    <property type="component" value="Chromosome"/>
</dbReference>
<gene>
    <name evidence="3" type="ORF">caldi_00670</name>
</gene>
<dbReference type="InterPro" id="IPR036761">
    <property type="entry name" value="TTHA0802/YceI-like_sf"/>
</dbReference>
<comment type="similarity">
    <text evidence="1">Belongs to the UPF0312 family.</text>
</comment>
<dbReference type="EMBL" id="AP025628">
    <property type="protein sequence ID" value="BDG58977.1"/>
    <property type="molecule type" value="Genomic_DNA"/>
</dbReference>
<dbReference type="Gene3D" id="2.40.128.110">
    <property type="entry name" value="Lipid/polyisoprenoid-binding, YceI-like"/>
    <property type="match status" value="1"/>
</dbReference>
<feature type="domain" description="Lipid/polyisoprenoid-binding YceI-like" evidence="2">
    <location>
        <begin position="7"/>
        <end position="176"/>
    </location>
</feature>
<accession>A0AA35CK46</accession>
<dbReference type="InterPro" id="IPR007372">
    <property type="entry name" value="Lipid/polyisoprenoid-bd_YceI"/>
</dbReference>
<dbReference type="AlphaFoldDB" id="A0AA35CK46"/>
<organism evidence="3 4">
    <name type="scientific">Caldinitratiruptor microaerophilus</name>
    <dbReference type="NCBI Taxonomy" id="671077"/>
    <lineage>
        <taxon>Bacteria</taxon>
        <taxon>Bacillati</taxon>
        <taxon>Bacillota</taxon>
        <taxon>Clostridia</taxon>
        <taxon>Eubacteriales</taxon>
        <taxon>Symbiobacteriaceae</taxon>
        <taxon>Caldinitratiruptor</taxon>
    </lineage>
</organism>
<dbReference type="SUPFAM" id="SSF101874">
    <property type="entry name" value="YceI-like"/>
    <property type="match status" value="1"/>
</dbReference>
<dbReference type="PANTHER" id="PTHR34406:SF1">
    <property type="entry name" value="PROTEIN YCEI"/>
    <property type="match status" value="1"/>
</dbReference>
<evidence type="ECO:0000259" key="2">
    <source>
        <dbReference type="SMART" id="SM00867"/>
    </source>
</evidence>
<reference evidence="3" key="1">
    <citation type="submission" date="2022-03" db="EMBL/GenBank/DDBJ databases">
        <title>Complete genome sequence of Caldinitratiruptor microaerophilus.</title>
        <authorList>
            <person name="Mukaiyama R."/>
            <person name="Nishiyama T."/>
            <person name="Ueda K."/>
        </authorList>
    </citation>
    <scope>NUCLEOTIDE SEQUENCE</scope>
    <source>
        <strain evidence="3">JCM 16183</strain>
    </source>
</reference>
<evidence type="ECO:0000256" key="1">
    <source>
        <dbReference type="ARBA" id="ARBA00008812"/>
    </source>
</evidence>
<dbReference type="Pfam" id="PF04264">
    <property type="entry name" value="YceI"/>
    <property type="match status" value="1"/>
</dbReference>
<proteinExistence type="inferred from homology"/>
<dbReference type="PANTHER" id="PTHR34406">
    <property type="entry name" value="PROTEIN YCEI"/>
    <property type="match status" value="1"/>
</dbReference>